<evidence type="ECO:0000256" key="4">
    <source>
        <dbReference type="ARBA" id="ARBA00022454"/>
    </source>
</evidence>
<feature type="compositionally biased region" description="Low complexity" evidence="8">
    <location>
        <begin position="179"/>
        <end position="200"/>
    </location>
</feature>
<evidence type="ECO:0000259" key="9">
    <source>
        <dbReference type="Pfam" id="PF16686"/>
    </source>
</evidence>
<sequence length="541" mass="59754">MQAQQAQQANQDTDQAAPLPLRASGTSKLRTISQLEPLKYCDFIGEVFYFKAEYASNNRVDGPSNRAVILMSDYTEHELVPPSEIDGIYRVMVTLWDEHFQTAEELDIKVGQFLYLKNMICKLGKSNKIELNMHGYRGKGYKQTEPVQVLNSRDPIIAVLRRRKAQYVIEHTRAEEEMSSISRNMSSSSSETAAVNNSSAVIPKQPVASTSSGPSRTSHAPKPGPQRGLESELEEELDHDSVPEKVPRLKREPGQASSTSSSVQASTSRTTTASKRRDEPLNRTTPPPLTRGPTPQNNLANDPDSVPSPTFIHKDKLKQQVRNRLAPQAGCYIMVQARVTAFEPRCIKDFSSAVCGLCRFKYKLLSEENLPPTCPQCNARGGSAFMYDFVLKLDDEFGQSYNVRVDNDGAITLLGIGDAGNFYRGQQRERVDKLKEKLIRIGINESLPPEGSSIYFNCCLWLPAAQSENPNYGGIDKGGLVNEDESSSQGSQSSQGPSHKRLSNNAEDRQGKKPCYGLGAGPVIAKEPTCLPAHLHYTSIV</sequence>
<evidence type="ECO:0000256" key="3">
    <source>
        <dbReference type="ARBA" id="ARBA00008442"/>
    </source>
</evidence>
<dbReference type="InterPro" id="IPR028389">
    <property type="entry name" value="POT1"/>
</dbReference>
<dbReference type="Gene3D" id="2.40.50.140">
    <property type="entry name" value="Nucleic acid-binding proteins"/>
    <property type="match status" value="1"/>
</dbReference>
<keyword evidence="6" id="KW-0238">DNA-binding</keyword>
<reference evidence="10" key="1">
    <citation type="journal article" date="2020" name="Fungal Divers.">
        <title>Resolving the Mortierellaceae phylogeny through synthesis of multi-gene phylogenetics and phylogenomics.</title>
        <authorList>
            <person name="Vandepol N."/>
            <person name="Liber J."/>
            <person name="Desiro A."/>
            <person name="Na H."/>
            <person name="Kennedy M."/>
            <person name="Barry K."/>
            <person name="Grigoriev I.V."/>
            <person name="Miller A.N."/>
            <person name="O'Donnell K."/>
            <person name="Stajich J.E."/>
            <person name="Bonito G."/>
        </authorList>
    </citation>
    <scope>NUCLEOTIDE SEQUENCE</scope>
    <source>
        <strain evidence="10">MES-2147</strain>
    </source>
</reference>
<evidence type="ECO:0000313" key="10">
    <source>
        <dbReference type="EMBL" id="KAF9995888.1"/>
    </source>
</evidence>
<dbReference type="OrthoDB" id="2186770at2759"/>
<comment type="caution">
    <text evidence="10">The sequence shown here is derived from an EMBL/GenBank/DDBJ whole genome shotgun (WGS) entry which is preliminary data.</text>
</comment>
<keyword evidence="11" id="KW-1185">Reference proteome</keyword>
<feature type="domain" description="Protection of telomeres protein 1 ssDNA-binding" evidence="9">
    <location>
        <begin position="89"/>
        <end position="167"/>
    </location>
</feature>
<evidence type="ECO:0000256" key="1">
    <source>
        <dbReference type="ARBA" id="ARBA00004123"/>
    </source>
</evidence>
<evidence type="ECO:0000256" key="7">
    <source>
        <dbReference type="ARBA" id="ARBA00023242"/>
    </source>
</evidence>
<feature type="compositionally biased region" description="Low complexity" evidence="8">
    <location>
        <begin position="1"/>
        <end position="17"/>
    </location>
</feature>
<dbReference type="GO" id="GO:0000783">
    <property type="term" value="C:nuclear telomere cap complex"/>
    <property type="evidence" value="ECO:0007669"/>
    <property type="project" value="TreeGrafter"/>
</dbReference>
<comment type="subcellular location">
    <subcellularLocation>
        <location evidence="2">Chromosome</location>
        <location evidence="2">Telomere</location>
    </subcellularLocation>
    <subcellularLocation>
        <location evidence="1">Nucleus</location>
    </subcellularLocation>
</comment>
<keyword evidence="5" id="KW-0779">Telomere</keyword>
<protein>
    <recommendedName>
        <fullName evidence="9">Protection of telomeres protein 1 ssDNA-binding domain-containing protein</fullName>
    </recommendedName>
</protein>
<keyword evidence="4" id="KW-0158">Chromosome</keyword>
<evidence type="ECO:0000313" key="11">
    <source>
        <dbReference type="Proteomes" id="UP000749646"/>
    </source>
</evidence>
<feature type="region of interest" description="Disordered" evidence="8">
    <location>
        <begin position="1"/>
        <end position="20"/>
    </location>
</feature>
<dbReference type="InterPro" id="IPR032042">
    <property type="entry name" value="POT1PC"/>
</dbReference>
<feature type="region of interest" description="Disordered" evidence="8">
    <location>
        <begin position="473"/>
        <end position="513"/>
    </location>
</feature>
<evidence type="ECO:0000256" key="5">
    <source>
        <dbReference type="ARBA" id="ARBA00022895"/>
    </source>
</evidence>
<dbReference type="GO" id="GO:0098505">
    <property type="term" value="F:G-rich strand telomeric DNA binding"/>
    <property type="evidence" value="ECO:0007669"/>
    <property type="project" value="TreeGrafter"/>
</dbReference>
<gene>
    <name evidence="10" type="ORF">BGZ65_008496</name>
</gene>
<dbReference type="AlphaFoldDB" id="A0A9P6SS21"/>
<feature type="compositionally biased region" description="Low complexity" evidence="8">
    <location>
        <begin position="256"/>
        <end position="273"/>
    </location>
</feature>
<dbReference type="EMBL" id="JAAAHW010001265">
    <property type="protein sequence ID" value="KAF9995888.1"/>
    <property type="molecule type" value="Genomic_DNA"/>
</dbReference>
<proteinExistence type="inferred from homology"/>
<name>A0A9P6SS21_9FUNG</name>
<dbReference type="Proteomes" id="UP000749646">
    <property type="component" value="Unassembled WGS sequence"/>
</dbReference>
<dbReference type="GO" id="GO:0016233">
    <property type="term" value="P:telomere capping"/>
    <property type="evidence" value="ECO:0007669"/>
    <property type="project" value="TreeGrafter"/>
</dbReference>
<dbReference type="GO" id="GO:0032210">
    <property type="term" value="P:regulation of telomere maintenance via telomerase"/>
    <property type="evidence" value="ECO:0007669"/>
    <property type="project" value="TreeGrafter"/>
</dbReference>
<feature type="region of interest" description="Disordered" evidence="8">
    <location>
        <begin position="174"/>
        <end position="311"/>
    </location>
</feature>
<dbReference type="InterPro" id="IPR012340">
    <property type="entry name" value="NA-bd_OB-fold"/>
</dbReference>
<evidence type="ECO:0000256" key="2">
    <source>
        <dbReference type="ARBA" id="ARBA00004574"/>
    </source>
</evidence>
<dbReference type="GO" id="GO:0010521">
    <property type="term" value="F:telomerase inhibitor activity"/>
    <property type="evidence" value="ECO:0007669"/>
    <property type="project" value="TreeGrafter"/>
</dbReference>
<feature type="compositionally biased region" description="Polar residues" evidence="8">
    <location>
        <begin position="207"/>
        <end position="218"/>
    </location>
</feature>
<dbReference type="PANTHER" id="PTHR14513:SF0">
    <property type="entry name" value="PROTECTION OF TELOMERES PROTEIN 1"/>
    <property type="match status" value="1"/>
</dbReference>
<dbReference type="PANTHER" id="PTHR14513">
    <property type="entry name" value="PROTECTION OF TELOMERES 1"/>
    <property type="match status" value="1"/>
</dbReference>
<feature type="compositionally biased region" description="Low complexity" evidence="8">
    <location>
        <begin position="487"/>
        <end position="497"/>
    </location>
</feature>
<keyword evidence="7" id="KW-0539">Nucleus</keyword>
<organism evidence="10 11">
    <name type="scientific">Modicella reniformis</name>
    <dbReference type="NCBI Taxonomy" id="1440133"/>
    <lineage>
        <taxon>Eukaryota</taxon>
        <taxon>Fungi</taxon>
        <taxon>Fungi incertae sedis</taxon>
        <taxon>Mucoromycota</taxon>
        <taxon>Mortierellomycotina</taxon>
        <taxon>Mortierellomycetes</taxon>
        <taxon>Mortierellales</taxon>
        <taxon>Mortierellaceae</taxon>
        <taxon>Modicella</taxon>
    </lineage>
</organism>
<accession>A0A9P6SS21</accession>
<dbReference type="Pfam" id="PF16686">
    <property type="entry name" value="POT1PC"/>
    <property type="match status" value="1"/>
</dbReference>
<evidence type="ECO:0000256" key="6">
    <source>
        <dbReference type="ARBA" id="ARBA00023125"/>
    </source>
</evidence>
<evidence type="ECO:0000256" key="8">
    <source>
        <dbReference type="SAM" id="MobiDB-lite"/>
    </source>
</evidence>
<comment type="similarity">
    <text evidence="3">Belongs to the telombin family.</text>
</comment>
<feature type="compositionally biased region" description="Basic and acidic residues" evidence="8">
    <location>
        <begin position="239"/>
        <end position="253"/>
    </location>
</feature>